<feature type="signal peptide" evidence="6">
    <location>
        <begin position="1"/>
        <end position="31"/>
    </location>
</feature>
<dbReference type="EC" id="5.2.1.8" evidence="2 5"/>
<dbReference type="SUPFAM" id="SSF54534">
    <property type="entry name" value="FKBP-like"/>
    <property type="match status" value="1"/>
</dbReference>
<proteinExistence type="predicted"/>
<dbReference type="Proteomes" id="UP001410795">
    <property type="component" value="Unassembled WGS sequence"/>
</dbReference>
<gene>
    <name evidence="8" type="ORF">GCM10022202_00090</name>
</gene>
<sequence>MGRFPTDRGIFVRLRPAVVLSALAVTALALAGCSGDETPESTPSASGEATDLCSLALPSGAAAEAVTVEGEAGETPTIALDGELDITTPERVVVSEGDGEQLELGQNVDYALTVFDATTGEQLESVGYDDPILPEPLSTDSGAGQLFGCATVGSRIVATVPGSDSAAATVYVIDLLGNDTPTAARGDAEEPVDGQPTVELAESGEPTITLPDADAPTETEVTTLKTGDGDVVESGDFVLVQYAGVKWSDGSVFDSSWAAGAAAPMSTTGVVAGFQKALEGQTVGSQVLVTMPPADGYGEGEINDQDLTGETLTFVVDILAVQHVEATE</sequence>
<dbReference type="PROSITE" id="PS51257">
    <property type="entry name" value="PROKAR_LIPOPROTEIN"/>
    <property type="match status" value="1"/>
</dbReference>
<dbReference type="InterPro" id="IPR001179">
    <property type="entry name" value="PPIase_FKBP_dom"/>
</dbReference>
<dbReference type="Gene3D" id="3.10.50.40">
    <property type="match status" value="1"/>
</dbReference>
<evidence type="ECO:0000256" key="1">
    <source>
        <dbReference type="ARBA" id="ARBA00000971"/>
    </source>
</evidence>
<dbReference type="EMBL" id="BAAAYV010000001">
    <property type="protein sequence ID" value="GAA3644825.1"/>
    <property type="molecule type" value="Genomic_DNA"/>
</dbReference>
<evidence type="ECO:0000313" key="8">
    <source>
        <dbReference type="EMBL" id="GAA3644825.1"/>
    </source>
</evidence>
<keyword evidence="3 5" id="KW-0697">Rotamase</keyword>
<evidence type="ECO:0000313" key="9">
    <source>
        <dbReference type="Proteomes" id="UP001410795"/>
    </source>
</evidence>
<accession>A0ABP7B037</accession>
<dbReference type="PROSITE" id="PS50059">
    <property type="entry name" value="FKBP_PPIASE"/>
    <property type="match status" value="1"/>
</dbReference>
<keyword evidence="4 5" id="KW-0413">Isomerase</keyword>
<comment type="caution">
    <text evidence="8">The sequence shown here is derived from an EMBL/GenBank/DDBJ whole genome shotgun (WGS) entry which is preliminary data.</text>
</comment>
<reference evidence="9" key="1">
    <citation type="journal article" date="2019" name="Int. J. Syst. Evol. Microbiol.">
        <title>The Global Catalogue of Microorganisms (GCM) 10K type strain sequencing project: providing services to taxonomists for standard genome sequencing and annotation.</title>
        <authorList>
            <consortium name="The Broad Institute Genomics Platform"/>
            <consortium name="The Broad Institute Genome Sequencing Center for Infectious Disease"/>
            <person name="Wu L."/>
            <person name="Ma J."/>
        </authorList>
    </citation>
    <scope>NUCLEOTIDE SEQUENCE [LARGE SCALE GENOMIC DNA]</scope>
    <source>
        <strain evidence="9">JCM 16546</strain>
    </source>
</reference>
<evidence type="ECO:0000256" key="6">
    <source>
        <dbReference type="SAM" id="SignalP"/>
    </source>
</evidence>
<keyword evidence="9" id="KW-1185">Reference proteome</keyword>
<organism evidence="8 9">
    <name type="scientific">Microbacterium marinilacus</name>
    <dbReference type="NCBI Taxonomy" id="415209"/>
    <lineage>
        <taxon>Bacteria</taxon>
        <taxon>Bacillati</taxon>
        <taxon>Actinomycetota</taxon>
        <taxon>Actinomycetes</taxon>
        <taxon>Micrococcales</taxon>
        <taxon>Microbacteriaceae</taxon>
        <taxon>Microbacterium</taxon>
    </lineage>
</organism>
<evidence type="ECO:0000256" key="2">
    <source>
        <dbReference type="ARBA" id="ARBA00013194"/>
    </source>
</evidence>
<comment type="catalytic activity">
    <reaction evidence="1 5">
        <text>[protein]-peptidylproline (omega=180) = [protein]-peptidylproline (omega=0)</text>
        <dbReference type="Rhea" id="RHEA:16237"/>
        <dbReference type="Rhea" id="RHEA-COMP:10747"/>
        <dbReference type="Rhea" id="RHEA-COMP:10748"/>
        <dbReference type="ChEBI" id="CHEBI:83833"/>
        <dbReference type="ChEBI" id="CHEBI:83834"/>
        <dbReference type="EC" id="5.2.1.8"/>
    </reaction>
</comment>
<evidence type="ECO:0000259" key="7">
    <source>
        <dbReference type="PROSITE" id="PS50059"/>
    </source>
</evidence>
<evidence type="ECO:0000256" key="5">
    <source>
        <dbReference type="PROSITE-ProRule" id="PRU00277"/>
    </source>
</evidence>
<name>A0ABP7B037_9MICO</name>
<dbReference type="InterPro" id="IPR046357">
    <property type="entry name" value="PPIase_dom_sf"/>
</dbReference>
<feature type="chain" id="PRO_5046925994" description="peptidylprolyl isomerase" evidence="6">
    <location>
        <begin position="32"/>
        <end position="328"/>
    </location>
</feature>
<evidence type="ECO:0000256" key="3">
    <source>
        <dbReference type="ARBA" id="ARBA00023110"/>
    </source>
</evidence>
<dbReference type="Pfam" id="PF00254">
    <property type="entry name" value="FKBP_C"/>
    <property type="match status" value="1"/>
</dbReference>
<keyword evidence="6" id="KW-0732">Signal</keyword>
<protein>
    <recommendedName>
        <fullName evidence="2 5">peptidylprolyl isomerase</fullName>
        <ecNumber evidence="2 5">5.2.1.8</ecNumber>
    </recommendedName>
</protein>
<evidence type="ECO:0000256" key="4">
    <source>
        <dbReference type="ARBA" id="ARBA00023235"/>
    </source>
</evidence>
<feature type="domain" description="PPIase FKBP-type" evidence="7">
    <location>
        <begin position="235"/>
        <end position="322"/>
    </location>
</feature>
<dbReference type="GO" id="GO:0016853">
    <property type="term" value="F:isomerase activity"/>
    <property type="evidence" value="ECO:0007669"/>
    <property type="project" value="UniProtKB-KW"/>
</dbReference>